<protein>
    <submittedName>
        <fullName evidence="1">Uncharacterized protein</fullName>
    </submittedName>
</protein>
<dbReference type="RefSeq" id="WP_268049592.1">
    <property type="nucleotide sequence ID" value="NZ_JAPQES010000002.1"/>
</dbReference>
<sequence>MDKLSKKVFSVIFILLAIYLYSYHIKEYRIDDIVKIDFNNADKVEIQTKNERILVKNKEKIEELNTFLKKYRFKKVFGKSYSESSREDFKEYGYYFIDITKGTRLIHITINMRTAIYVTVYDKQLDSFIYRISNGEMDYEFLRKYYETLRNSGGHKV</sequence>
<name>A0ABT4CP13_9CLOT</name>
<gene>
    <name evidence="1" type="ORF">OXH55_09010</name>
</gene>
<keyword evidence="2" id="KW-1185">Reference proteome</keyword>
<dbReference type="Proteomes" id="UP001079657">
    <property type="component" value="Unassembled WGS sequence"/>
</dbReference>
<organism evidence="1 2">
    <name type="scientific">Clostridium ganghwense</name>
    <dbReference type="NCBI Taxonomy" id="312089"/>
    <lineage>
        <taxon>Bacteria</taxon>
        <taxon>Bacillati</taxon>
        <taxon>Bacillota</taxon>
        <taxon>Clostridia</taxon>
        <taxon>Eubacteriales</taxon>
        <taxon>Clostridiaceae</taxon>
        <taxon>Clostridium</taxon>
    </lineage>
</organism>
<comment type="caution">
    <text evidence="1">The sequence shown here is derived from an EMBL/GenBank/DDBJ whole genome shotgun (WGS) entry which is preliminary data.</text>
</comment>
<proteinExistence type="predicted"/>
<accession>A0ABT4CP13</accession>
<reference evidence="1" key="1">
    <citation type="submission" date="2022-12" db="EMBL/GenBank/DDBJ databases">
        <authorList>
            <person name="Wang J."/>
        </authorList>
    </citation>
    <scope>NUCLEOTIDE SEQUENCE</scope>
    <source>
        <strain evidence="1">HY-42-06</strain>
    </source>
</reference>
<evidence type="ECO:0000313" key="1">
    <source>
        <dbReference type="EMBL" id="MCY6370767.1"/>
    </source>
</evidence>
<evidence type="ECO:0000313" key="2">
    <source>
        <dbReference type="Proteomes" id="UP001079657"/>
    </source>
</evidence>
<dbReference type="EMBL" id="JAPQES010000002">
    <property type="protein sequence ID" value="MCY6370767.1"/>
    <property type="molecule type" value="Genomic_DNA"/>
</dbReference>